<dbReference type="PROSITE" id="PS00108">
    <property type="entry name" value="PROTEIN_KINASE_ST"/>
    <property type="match status" value="1"/>
</dbReference>
<dbReference type="InterPro" id="IPR013210">
    <property type="entry name" value="LRR_N_plant-typ"/>
</dbReference>
<keyword evidence="17 23" id="KW-0472">Membrane</keyword>
<evidence type="ECO:0000256" key="1">
    <source>
        <dbReference type="ARBA" id="ARBA00004162"/>
    </source>
</evidence>
<evidence type="ECO:0000256" key="19">
    <source>
        <dbReference type="ARBA" id="ARBA00023180"/>
    </source>
</evidence>
<dbReference type="PROSITE" id="PS00107">
    <property type="entry name" value="PROTEIN_KINASE_ATP"/>
    <property type="match status" value="1"/>
</dbReference>
<dbReference type="SMART" id="SM00220">
    <property type="entry name" value="S_TKc"/>
    <property type="match status" value="1"/>
</dbReference>
<keyword evidence="6 25" id="KW-0723">Serine/threonine-protein kinase</keyword>
<dbReference type="InterPro" id="IPR000719">
    <property type="entry name" value="Prot_kinase_dom"/>
</dbReference>
<comment type="caution">
    <text evidence="25">The sequence shown here is derived from an EMBL/GenBank/DDBJ whole genome shotgun (WGS) entry which is preliminary data.</text>
</comment>
<dbReference type="InterPro" id="IPR008271">
    <property type="entry name" value="Ser/Thr_kinase_AS"/>
</dbReference>
<evidence type="ECO:0000256" key="21">
    <source>
        <dbReference type="ARBA" id="ARBA00048679"/>
    </source>
</evidence>
<reference evidence="25 26" key="1">
    <citation type="submission" date="2024-06" db="EMBL/GenBank/DDBJ databases">
        <title>A chromosome level genome sequence of Diviner's sage (Salvia divinorum).</title>
        <authorList>
            <person name="Ford S.A."/>
            <person name="Ro D.-K."/>
            <person name="Ness R.W."/>
            <person name="Phillips M.A."/>
        </authorList>
    </citation>
    <scope>NUCLEOTIDE SEQUENCE [LARGE SCALE GENOMIC DNA]</scope>
    <source>
        <strain evidence="25">SAF-2024a</strain>
        <tissue evidence="25">Leaf</tissue>
    </source>
</reference>
<keyword evidence="13 22" id="KW-0547">Nucleotide-binding</keyword>
<dbReference type="FunFam" id="1.10.510.10:FF:000358">
    <property type="entry name" value="Putative leucine-rich repeat receptor-like serine/threonine-protein kinase"/>
    <property type="match status" value="1"/>
</dbReference>
<evidence type="ECO:0000256" key="23">
    <source>
        <dbReference type="SAM" id="Phobius"/>
    </source>
</evidence>
<dbReference type="GO" id="GO:0004674">
    <property type="term" value="F:protein serine/threonine kinase activity"/>
    <property type="evidence" value="ECO:0007669"/>
    <property type="project" value="UniProtKB-KW"/>
</dbReference>
<keyword evidence="16 23" id="KW-1133">Transmembrane helix</keyword>
<dbReference type="PROSITE" id="PS50011">
    <property type="entry name" value="PROTEIN_KINASE_DOM"/>
    <property type="match status" value="1"/>
</dbReference>
<dbReference type="InterPro" id="IPR017441">
    <property type="entry name" value="Protein_kinase_ATP_BS"/>
</dbReference>
<dbReference type="FunFam" id="3.80.10.10:FF:000101">
    <property type="entry name" value="LRR receptor-like serine/threonine-protein kinase ERECTA"/>
    <property type="match status" value="1"/>
</dbReference>
<organism evidence="25 26">
    <name type="scientific">Salvia divinorum</name>
    <name type="common">Maria pastora</name>
    <name type="synonym">Diviner's sage</name>
    <dbReference type="NCBI Taxonomy" id="28513"/>
    <lineage>
        <taxon>Eukaryota</taxon>
        <taxon>Viridiplantae</taxon>
        <taxon>Streptophyta</taxon>
        <taxon>Embryophyta</taxon>
        <taxon>Tracheophyta</taxon>
        <taxon>Spermatophyta</taxon>
        <taxon>Magnoliopsida</taxon>
        <taxon>eudicotyledons</taxon>
        <taxon>Gunneridae</taxon>
        <taxon>Pentapetalae</taxon>
        <taxon>asterids</taxon>
        <taxon>lamiids</taxon>
        <taxon>Lamiales</taxon>
        <taxon>Lamiaceae</taxon>
        <taxon>Nepetoideae</taxon>
        <taxon>Mentheae</taxon>
        <taxon>Salviinae</taxon>
        <taxon>Salvia</taxon>
        <taxon>Salvia subgen. Calosphace</taxon>
    </lineage>
</organism>
<evidence type="ECO:0000256" key="16">
    <source>
        <dbReference type="ARBA" id="ARBA00022989"/>
    </source>
</evidence>
<dbReference type="PRINTS" id="PR00019">
    <property type="entry name" value="LEURICHRPT"/>
</dbReference>
<dbReference type="InterPro" id="IPR032675">
    <property type="entry name" value="LRR_dom_sf"/>
</dbReference>
<feature type="domain" description="Protein kinase" evidence="24">
    <location>
        <begin position="855"/>
        <end position="1137"/>
    </location>
</feature>
<gene>
    <name evidence="25" type="ORF">AAHA92_05042</name>
</gene>
<dbReference type="Pfam" id="PF00560">
    <property type="entry name" value="LRR_1"/>
    <property type="match status" value="9"/>
</dbReference>
<evidence type="ECO:0000256" key="20">
    <source>
        <dbReference type="ARBA" id="ARBA00047899"/>
    </source>
</evidence>
<keyword evidence="11" id="KW-0732">Signal</keyword>
<dbReference type="FunFam" id="3.30.200.20:FF:000661">
    <property type="entry name" value="Serine-threonine protein kinase plant-type"/>
    <property type="match status" value="1"/>
</dbReference>
<evidence type="ECO:0000256" key="14">
    <source>
        <dbReference type="ARBA" id="ARBA00022777"/>
    </source>
</evidence>
<evidence type="ECO:0000256" key="2">
    <source>
        <dbReference type="ARBA" id="ARBA00004479"/>
    </source>
</evidence>
<dbReference type="Pfam" id="PF08263">
    <property type="entry name" value="LRRNT_2"/>
    <property type="match status" value="1"/>
</dbReference>
<dbReference type="SMART" id="SM00369">
    <property type="entry name" value="LRR_TYP"/>
    <property type="match status" value="13"/>
</dbReference>
<keyword evidence="9 25" id="KW-0808">Transferase</keyword>
<evidence type="ECO:0000256" key="3">
    <source>
        <dbReference type="ARBA" id="ARBA00008684"/>
    </source>
</evidence>
<evidence type="ECO:0000313" key="26">
    <source>
        <dbReference type="Proteomes" id="UP001567538"/>
    </source>
</evidence>
<dbReference type="GO" id="GO:0006952">
    <property type="term" value="P:defense response"/>
    <property type="evidence" value="ECO:0007669"/>
    <property type="project" value="UniProtKB-ARBA"/>
</dbReference>
<sequence length="1137" mass="124762">MMKYYHSIWAYAFLTITFQMHHPCLSTSLATDQTTLLILKTRVTSDPSRTLATNWTKSSPVCSWIGVTCSSRHHRVSALNLSHTSLSGTIPPQLGRLSFLVSLDLTSSRFTGPLPRELSLLHRLKFLSLRNNTFTGSIPSSLSNLTNLQTLDLSSNSLTGEIPIEFGRLRSLQYLWIESNRLSGAIPLAIFNMSKLVTMALRDNELSGSLPADMCANLPSIDQIYLSINQLSGLIPTNLSRCSRLKGLGLSSNSFSGTIPSQIGYLRSLKELALGDNNLNGILPHEIGNLDRLVGFGVEDNEIGGSLDFDIFKNMSSLQILYLWRNKFTGSLPKDVGNLTMLIELNLSYNNFTGVIPREIGQRLQQLQILRLGMNMLSGPLPPEIFNISTLTSLSLTQNGLSGVLPSDFCGGFPLIEELYLGMNQLSGQIPESVSNCSRLEDLDLSLNKFTGLIPNSLGSLPFLEVLNLYGNDLAIGSSSSELSFITSLTNCRSLTFLGISGNPLDGTLPSSIGNLSSKLEKFSAFEAGLKGGIPAEIGNLTELIQLRLDGNQMSGNIPVSVKHLGKLQGLYLHSNNFKGSIPDDICDIHSLSDLGLSENHLSGTIPKCLGNLTSLRQLFLDSNMLVSTIPSGLWRLKDLLALDLSSNSLTGFLPPEVGNLVAAVYINLSMNQLSESIPSTVGSLKNLINFSLAHNRFEGLIPVAIGSMVGLETLDLSYNNLSGALPKSLQELQHLNNFNVSFNALSGEIPSDSPFMNFTMESFKGNQALCGVPRFGVPPCRVVSTRRSKTTKVKFAFFVLGGVVAFATILCVGFVFLRYKRRRKGKAIGESDGVLNIVIQGISYFELSRATQHFNESNLLGMGGFGSVYRGILADGKAIAVKVFKQQSEAAFKSFDVECEVLRNIRHRNLTKVISSCSNEDFKALVLEYMPRGNLEKWLYSHNYFLDFSQRLSIMIDVASALEYLHHGYSTPIVHCDLKPSNVLLDEEMVAHVSDFGMSKLLLGKEESLVITQTLATLGYIAPEYGFEGIVSTRCDVYSYGIMLMETFTRKKPSDDMFGGDVSLKDWIERSVPESTYSVIDANLVMDLYKEDGDKILKLASSIFELAFKCCAESPYDRITMKEALAELCKIKGRAL</sequence>
<dbReference type="Gene3D" id="3.80.10.10">
    <property type="entry name" value="Ribonuclease Inhibitor"/>
    <property type="match status" value="3"/>
</dbReference>
<dbReference type="InterPro" id="IPR001611">
    <property type="entry name" value="Leu-rich_rpt"/>
</dbReference>
<evidence type="ECO:0000256" key="9">
    <source>
        <dbReference type="ARBA" id="ARBA00022679"/>
    </source>
</evidence>
<keyword evidence="7" id="KW-0597">Phosphoprotein</keyword>
<dbReference type="EC" id="2.7.11.1" evidence="4"/>
<dbReference type="InterPro" id="IPR011009">
    <property type="entry name" value="Kinase-like_dom_sf"/>
</dbReference>
<evidence type="ECO:0000256" key="13">
    <source>
        <dbReference type="ARBA" id="ARBA00022741"/>
    </source>
</evidence>
<dbReference type="FunFam" id="3.80.10.10:FF:000095">
    <property type="entry name" value="LRR receptor-like serine/threonine-protein kinase GSO1"/>
    <property type="match status" value="1"/>
</dbReference>
<evidence type="ECO:0000256" key="22">
    <source>
        <dbReference type="PROSITE-ProRule" id="PRU10141"/>
    </source>
</evidence>
<comment type="catalytic activity">
    <reaction evidence="20">
        <text>L-threonyl-[protein] + ATP = O-phospho-L-threonyl-[protein] + ADP + H(+)</text>
        <dbReference type="Rhea" id="RHEA:46608"/>
        <dbReference type="Rhea" id="RHEA-COMP:11060"/>
        <dbReference type="Rhea" id="RHEA-COMP:11605"/>
        <dbReference type="ChEBI" id="CHEBI:15378"/>
        <dbReference type="ChEBI" id="CHEBI:30013"/>
        <dbReference type="ChEBI" id="CHEBI:30616"/>
        <dbReference type="ChEBI" id="CHEBI:61977"/>
        <dbReference type="ChEBI" id="CHEBI:456216"/>
        <dbReference type="EC" id="2.7.11.1"/>
    </reaction>
</comment>
<dbReference type="EMBL" id="JBEAFC010000003">
    <property type="protein sequence ID" value="KAL1562466.1"/>
    <property type="molecule type" value="Genomic_DNA"/>
</dbReference>
<evidence type="ECO:0000256" key="12">
    <source>
        <dbReference type="ARBA" id="ARBA00022737"/>
    </source>
</evidence>
<feature type="binding site" evidence="22">
    <location>
        <position position="894"/>
    </location>
    <ligand>
        <name>ATP</name>
        <dbReference type="ChEBI" id="CHEBI:30616"/>
    </ligand>
</feature>
<evidence type="ECO:0000256" key="5">
    <source>
        <dbReference type="ARBA" id="ARBA00022475"/>
    </source>
</evidence>
<dbReference type="Proteomes" id="UP001567538">
    <property type="component" value="Unassembled WGS sequence"/>
</dbReference>
<evidence type="ECO:0000256" key="17">
    <source>
        <dbReference type="ARBA" id="ARBA00023136"/>
    </source>
</evidence>
<dbReference type="Pfam" id="PF13855">
    <property type="entry name" value="LRR_8"/>
    <property type="match status" value="3"/>
</dbReference>
<evidence type="ECO:0000259" key="24">
    <source>
        <dbReference type="PROSITE" id="PS50011"/>
    </source>
</evidence>
<feature type="transmembrane region" description="Helical" evidence="23">
    <location>
        <begin position="796"/>
        <end position="818"/>
    </location>
</feature>
<proteinExistence type="inferred from homology"/>
<comment type="subcellular location">
    <subcellularLocation>
        <location evidence="1">Cell membrane</location>
        <topology evidence="1">Single-pass membrane protein</topology>
    </subcellularLocation>
    <subcellularLocation>
        <location evidence="2">Membrane</location>
        <topology evidence="2">Single-pass type I membrane protein</topology>
    </subcellularLocation>
</comment>
<comment type="catalytic activity">
    <reaction evidence="21">
        <text>L-seryl-[protein] + ATP = O-phospho-L-seryl-[protein] + ADP + H(+)</text>
        <dbReference type="Rhea" id="RHEA:17989"/>
        <dbReference type="Rhea" id="RHEA-COMP:9863"/>
        <dbReference type="Rhea" id="RHEA-COMP:11604"/>
        <dbReference type="ChEBI" id="CHEBI:15378"/>
        <dbReference type="ChEBI" id="CHEBI:29999"/>
        <dbReference type="ChEBI" id="CHEBI:30616"/>
        <dbReference type="ChEBI" id="CHEBI:83421"/>
        <dbReference type="ChEBI" id="CHEBI:456216"/>
        <dbReference type="EC" id="2.7.11.1"/>
    </reaction>
</comment>
<dbReference type="SUPFAM" id="SSF56112">
    <property type="entry name" value="Protein kinase-like (PK-like)"/>
    <property type="match status" value="1"/>
</dbReference>
<dbReference type="GO" id="GO:0005886">
    <property type="term" value="C:plasma membrane"/>
    <property type="evidence" value="ECO:0007669"/>
    <property type="project" value="UniProtKB-SubCell"/>
</dbReference>
<keyword evidence="26" id="KW-1185">Reference proteome</keyword>
<evidence type="ECO:0000256" key="18">
    <source>
        <dbReference type="ARBA" id="ARBA00023170"/>
    </source>
</evidence>
<evidence type="ECO:0000256" key="8">
    <source>
        <dbReference type="ARBA" id="ARBA00022614"/>
    </source>
</evidence>
<dbReference type="SUPFAM" id="SSF52058">
    <property type="entry name" value="L domain-like"/>
    <property type="match status" value="3"/>
</dbReference>
<dbReference type="PANTHER" id="PTHR48053:SF47">
    <property type="entry name" value="RECEPTOR KINASE-LIKE PROTEIN XA21"/>
    <property type="match status" value="1"/>
</dbReference>
<keyword evidence="12" id="KW-0677">Repeat</keyword>
<comment type="similarity">
    <text evidence="3">Belongs to the protein kinase superfamily. Ser/Thr protein kinase family.</text>
</comment>
<dbReference type="GO" id="GO:0005524">
    <property type="term" value="F:ATP binding"/>
    <property type="evidence" value="ECO:0007669"/>
    <property type="project" value="UniProtKB-UniRule"/>
</dbReference>
<accession>A0ABD1I569</accession>
<protein>
    <recommendedName>
        <fullName evidence="4">non-specific serine/threonine protein kinase</fullName>
        <ecNumber evidence="4">2.7.11.1</ecNumber>
    </recommendedName>
</protein>
<evidence type="ECO:0000313" key="25">
    <source>
        <dbReference type="EMBL" id="KAL1562466.1"/>
    </source>
</evidence>
<dbReference type="Gene3D" id="1.10.510.10">
    <property type="entry name" value="Transferase(Phosphotransferase) domain 1"/>
    <property type="match status" value="1"/>
</dbReference>
<keyword evidence="10 23" id="KW-0812">Transmembrane</keyword>
<keyword evidence="8" id="KW-0433">Leucine-rich repeat</keyword>
<dbReference type="AlphaFoldDB" id="A0ABD1I569"/>
<keyword evidence="19" id="KW-0325">Glycoprotein</keyword>
<evidence type="ECO:0000256" key="10">
    <source>
        <dbReference type="ARBA" id="ARBA00022692"/>
    </source>
</evidence>
<evidence type="ECO:0000256" key="7">
    <source>
        <dbReference type="ARBA" id="ARBA00022553"/>
    </source>
</evidence>
<evidence type="ECO:0000256" key="15">
    <source>
        <dbReference type="ARBA" id="ARBA00022840"/>
    </source>
</evidence>
<keyword evidence="14 25" id="KW-0418">Kinase</keyword>
<keyword evidence="5" id="KW-1003">Cell membrane</keyword>
<keyword evidence="15 22" id="KW-0067">ATP-binding</keyword>
<evidence type="ECO:0000256" key="4">
    <source>
        <dbReference type="ARBA" id="ARBA00012513"/>
    </source>
</evidence>
<evidence type="ECO:0000256" key="6">
    <source>
        <dbReference type="ARBA" id="ARBA00022527"/>
    </source>
</evidence>
<dbReference type="Gene3D" id="3.30.200.20">
    <property type="entry name" value="Phosphorylase Kinase, domain 1"/>
    <property type="match status" value="1"/>
</dbReference>
<evidence type="ECO:0000256" key="11">
    <source>
        <dbReference type="ARBA" id="ARBA00022729"/>
    </source>
</evidence>
<dbReference type="PANTHER" id="PTHR48053">
    <property type="entry name" value="LEUCINE RICH REPEAT FAMILY PROTEIN, EXPRESSED"/>
    <property type="match status" value="1"/>
</dbReference>
<dbReference type="FunFam" id="3.80.10.10:FF:000317">
    <property type="entry name" value="Inactive leucine-rich repeat receptor-like protein kinase"/>
    <property type="match status" value="1"/>
</dbReference>
<dbReference type="InterPro" id="IPR003591">
    <property type="entry name" value="Leu-rich_rpt_typical-subtyp"/>
</dbReference>
<dbReference type="Pfam" id="PF00069">
    <property type="entry name" value="Pkinase"/>
    <property type="match status" value="1"/>
</dbReference>
<name>A0ABD1I569_SALDI</name>
<dbReference type="GO" id="GO:0051707">
    <property type="term" value="P:response to other organism"/>
    <property type="evidence" value="ECO:0007669"/>
    <property type="project" value="UniProtKB-ARBA"/>
</dbReference>
<dbReference type="InterPro" id="IPR051716">
    <property type="entry name" value="Plant_RL_S/T_kinase"/>
</dbReference>
<keyword evidence="18" id="KW-0675">Receptor</keyword>